<feature type="domain" description="Heterokaryon incompatibility" evidence="2">
    <location>
        <begin position="66"/>
        <end position="212"/>
    </location>
</feature>
<dbReference type="Pfam" id="PF06985">
    <property type="entry name" value="HET"/>
    <property type="match status" value="1"/>
</dbReference>
<accession>A0AAJ0EZN6</accession>
<dbReference type="AlphaFoldDB" id="A0AAJ0EZN6"/>
<dbReference type="RefSeq" id="XP_060431398.1">
    <property type="nucleotide sequence ID" value="XM_060572139.1"/>
</dbReference>
<evidence type="ECO:0000313" key="3">
    <source>
        <dbReference type="EMBL" id="KAK1687703.1"/>
    </source>
</evidence>
<dbReference type="EMBL" id="JAHMHR010000014">
    <property type="protein sequence ID" value="KAK1687703.1"/>
    <property type="molecule type" value="Genomic_DNA"/>
</dbReference>
<proteinExistence type="predicted"/>
<evidence type="ECO:0000313" key="4">
    <source>
        <dbReference type="Proteomes" id="UP001224890"/>
    </source>
</evidence>
<evidence type="ECO:0000256" key="1">
    <source>
        <dbReference type="SAM" id="MobiDB-lite"/>
    </source>
</evidence>
<organism evidence="3 4">
    <name type="scientific">Colletotrichum godetiae</name>
    <dbReference type="NCBI Taxonomy" id="1209918"/>
    <lineage>
        <taxon>Eukaryota</taxon>
        <taxon>Fungi</taxon>
        <taxon>Dikarya</taxon>
        <taxon>Ascomycota</taxon>
        <taxon>Pezizomycotina</taxon>
        <taxon>Sordariomycetes</taxon>
        <taxon>Hypocreomycetidae</taxon>
        <taxon>Glomerellales</taxon>
        <taxon>Glomerellaceae</taxon>
        <taxon>Colletotrichum</taxon>
        <taxon>Colletotrichum acutatum species complex</taxon>
    </lineage>
</organism>
<evidence type="ECO:0000259" key="2">
    <source>
        <dbReference type="Pfam" id="PF06985"/>
    </source>
</evidence>
<comment type="caution">
    <text evidence="3">The sequence shown here is derived from an EMBL/GenBank/DDBJ whole genome shotgun (WGS) entry which is preliminary data.</text>
</comment>
<keyword evidence="4" id="KW-1185">Reference proteome</keyword>
<dbReference type="PANTHER" id="PTHR24148:SF64">
    <property type="entry name" value="HETEROKARYON INCOMPATIBILITY DOMAIN-CONTAINING PROTEIN"/>
    <property type="match status" value="1"/>
</dbReference>
<gene>
    <name evidence="3" type="ORF">BDP55DRAFT_630353</name>
</gene>
<feature type="region of interest" description="Disordered" evidence="1">
    <location>
        <begin position="1"/>
        <end position="27"/>
    </location>
</feature>
<sequence length="620" mass="69353">MADLGQLSLPEIQDDSHQLGNNEPNVRPLLQDPAKQIRLFTLWPGSQGSAIQGAFSVATLDDEPAYQCISYVWGDASNTKYIMVDGKELKITTSLFLALRRVRSEQERTTLWADALCINQDDHEEKRVQVDMMFEIYSKCSNCLMWLGEVDLLEGKLSLDVARYGLEFIEFLYYAKAEDASFSTAEGSEKLNLTIRSLVKCQWWRRIWIVQECVAPPTATFLWGPFTISRSPLTNFALNHADVILSSLKGWTLAGDEWLIYEAITTLTRLTISLVSLRAALGSGPQGVGEDITSFLWNTCDRQALDPRDKIFALLPFIAGALPSVKSSNYDIDCDELYSRVTVDLIQSSQSLLPLLGRRPSATPVEEPTWVVDWRRKGKTEPIDPQPYVTAHVLREYYNASYGIPQLDSRNVVSSDGRRLSLHGYLVGTIVGTGVPLADASSDTVYSSSFSIRNLVEKWKRDSAADAASTFRELDKTLGTDDHSARFFTMRSDVEKAVLGWANIQGSDDRENLCMAAWLTASKMTTFLTRGGGTGVGTYGTKLGDEVWILCSGHMPFILRPVRNNEDQHYNNSDVDGSAAFIFRRKHIRYHVVSECYMHGAMRGEMSEAGKTVLQTITLY</sequence>
<dbReference type="GeneID" id="85456665"/>
<dbReference type="PANTHER" id="PTHR24148">
    <property type="entry name" value="ANKYRIN REPEAT DOMAIN-CONTAINING PROTEIN 39 HOMOLOG-RELATED"/>
    <property type="match status" value="1"/>
</dbReference>
<reference evidence="3" key="1">
    <citation type="submission" date="2021-06" db="EMBL/GenBank/DDBJ databases">
        <title>Comparative genomics, transcriptomics and evolutionary studies reveal genomic signatures of adaptation to plant cell wall in hemibiotrophic fungi.</title>
        <authorList>
            <consortium name="DOE Joint Genome Institute"/>
            <person name="Baroncelli R."/>
            <person name="Diaz J.F."/>
            <person name="Benocci T."/>
            <person name="Peng M."/>
            <person name="Battaglia E."/>
            <person name="Haridas S."/>
            <person name="Andreopoulos W."/>
            <person name="Labutti K."/>
            <person name="Pangilinan J."/>
            <person name="Floch G.L."/>
            <person name="Makela M.R."/>
            <person name="Henrissat B."/>
            <person name="Grigoriev I.V."/>
            <person name="Crouch J.A."/>
            <person name="De Vries R.P."/>
            <person name="Sukno S.A."/>
            <person name="Thon M.R."/>
        </authorList>
    </citation>
    <scope>NUCLEOTIDE SEQUENCE</scope>
    <source>
        <strain evidence="3">CBS 193.32</strain>
    </source>
</reference>
<protein>
    <submittedName>
        <fullName evidence="3">Heterokaryon incompatibility protein-domain-containing protein</fullName>
    </submittedName>
</protein>
<dbReference type="InterPro" id="IPR052895">
    <property type="entry name" value="HetReg/Transcr_Mod"/>
</dbReference>
<dbReference type="Proteomes" id="UP001224890">
    <property type="component" value="Unassembled WGS sequence"/>
</dbReference>
<name>A0AAJ0EZN6_9PEZI</name>
<dbReference type="InterPro" id="IPR010730">
    <property type="entry name" value="HET"/>
</dbReference>